<keyword evidence="2" id="KW-1185">Reference proteome</keyword>
<organism evidence="1 2">
    <name type="scientific">Ramazzottius varieornatus</name>
    <name type="common">Water bear</name>
    <name type="synonym">Tardigrade</name>
    <dbReference type="NCBI Taxonomy" id="947166"/>
    <lineage>
        <taxon>Eukaryota</taxon>
        <taxon>Metazoa</taxon>
        <taxon>Ecdysozoa</taxon>
        <taxon>Tardigrada</taxon>
        <taxon>Eutardigrada</taxon>
        <taxon>Parachela</taxon>
        <taxon>Hypsibioidea</taxon>
        <taxon>Ramazzottiidae</taxon>
        <taxon>Ramazzottius</taxon>
    </lineage>
</organism>
<evidence type="ECO:0000313" key="1">
    <source>
        <dbReference type="EMBL" id="GAV04911.1"/>
    </source>
</evidence>
<name>A0A1D1VV58_RAMVA</name>
<protein>
    <submittedName>
        <fullName evidence="1">Uncharacterized protein</fullName>
    </submittedName>
</protein>
<dbReference type="AlphaFoldDB" id="A0A1D1VV58"/>
<comment type="caution">
    <text evidence="1">The sequence shown here is derived from an EMBL/GenBank/DDBJ whole genome shotgun (WGS) entry which is preliminary data.</text>
</comment>
<accession>A0A1D1VV58</accession>
<evidence type="ECO:0000313" key="2">
    <source>
        <dbReference type="Proteomes" id="UP000186922"/>
    </source>
</evidence>
<reference evidence="1 2" key="1">
    <citation type="journal article" date="2016" name="Nat. Commun.">
        <title>Extremotolerant tardigrade genome and improved radiotolerance of human cultured cells by tardigrade-unique protein.</title>
        <authorList>
            <person name="Hashimoto T."/>
            <person name="Horikawa D.D."/>
            <person name="Saito Y."/>
            <person name="Kuwahara H."/>
            <person name="Kozuka-Hata H."/>
            <person name="Shin-I T."/>
            <person name="Minakuchi Y."/>
            <person name="Ohishi K."/>
            <person name="Motoyama A."/>
            <person name="Aizu T."/>
            <person name="Enomoto A."/>
            <person name="Kondo K."/>
            <person name="Tanaka S."/>
            <person name="Hara Y."/>
            <person name="Koshikawa S."/>
            <person name="Sagara H."/>
            <person name="Miura T."/>
            <person name="Yokobori S."/>
            <person name="Miyagawa K."/>
            <person name="Suzuki Y."/>
            <person name="Kubo T."/>
            <person name="Oyama M."/>
            <person name="Kohara Y."/>
            <person name="Fujiyama A."/>
            <person name="Arakawa K."/>
            <person name="Katayama T."/>
            <person name="Toyoda A."/>
            <person name="Kunieda T."/>
        </authorList>
    </citation>
    <scope>NUCLEOTIDE SEQUENCE [LARGE SCALE GENOMIC DNA]</scope>
    <source>
        <strain evidence="1 2">YOKOZUNA-1</strain>
    </source>
</reference>
<sequence length="117" mass="12389">MAGKKNKEVTAGVAQTRLAEGVEAIEKVLGGEEGRQLLDLLLVVAVVDDLNCIEARGDKEKAANIEGCGDAEAAISLAADECAQVAENVHQALQYGQVYNASLQIQKRIRNSALLTI</sequence>
<dbReference type="Proteomes" id="UP000186922">
    <property type="component" value="Unassembled WGS sequence"/>
</dbReference>
<dbReference type="EMBL" id="BDGG01000011">
    <property type="protein sequence ID" value="GAV04911.1"/>
    <property type="molecule type" value="Genomic_DNA"/>
</dbReference>
<gene>
    <name evidence="1" type="primary">RvY_15113-1</name>
    <name evidence="1" type="synonym">RvY_15113.1</name>
    <name evidence="1" type="ORF">RvY_15113</name>
</gene>
<proteinExistence type="predicted"/>